<comment type="caution">
    <text evidence="7">The sequence shown here is derived from an EMBL/GenBank/DDBJ whole genome shotgun (WGS) entry which is preliminary data.</text>
</comment>
<reference evidence="7 8" key="1">
    <citation type="submission" date="2012-12" db="EMBL/GenBank/DDBJ databases">
        <title>Genome assembly of Formosa sp. AK20.</title>
        <authorList>
            <person name="Kumar R."/>
            <person name="Khatri I."/>
            <person name="Vaidya B."/>
            <person name="Subramanian S."/>
            <person name="Pinnaka A."/>
        </authorList>
    </citation>
    <scope>NUCLEOTIDE SEQUENCE [LARGE SCALE GENOMIC DNA]</scope>
    <source>
        <strain evidence="7 8">AK20</strain>
    </source>
</reference>
<dbReference type="Gene3D" id="3.40.309.10">
    <property type="entry name" value="Aldehyde Dehydrogenase, Chain A, domain 2"/>
    <property type="match status" value="1"/>
</dbReference>
<dbReference type="PATRIC" id="fig|1137281.3.peg.2079"/>
<dbReference type="InterPro" id="IPR044148">
    <property type="entry name" value="ALDH_GabD1-like"/>
</dbReference>
<dbReference type="Proteomes" id="UP000012024">
    <property type="component" value="Unassembled WGS sequence"/>
</dbReference>
<evidence type="ECO:0000256" key="1">
    <source>
        <dbReference type="ARBA" id="ARBA00009986"/>
    </source>
</evidence>
<dbReference type="EMBL" id="ANLA01000015">
    <property type="protein sequence ID" value="EMQ94691.1"/>
    <property type="molecule type" value="Genomic_DNA"/>
</dbReference>
<dbReference type="eggNOG" id="COG1012">
    <property type="taxonomic scope" value="Bacteria"/>
</dbReference>
<dbReference type="InterPro" id="IPR016161">
    <property type="entry name" value="Ald_DH/histidinol_DH"/>
</dbReference>
<dbReference type="AlphaFoldDB" id="M7MHY1"/>
<evidence type="ECO:0000313" key="7">
    <source>
        <dbReference type="EMBL" id="EMQ94691.1"/>
    </source>
</evidence>
<dbReference type="RefSeq" id="WP_007650374.1">
    <property type="nucleotide sequence ID" value="NZ_ANLA01000015.1"/>
</dbReference>
<feature type="domain" description="Aldehyde dehydrogenase" evidence="6">
    <location>
        <begin position="4"/>
        <end position="450"/>
    </location>
</feature>
<comment type="similarity">
    <text evidence="1 5">Belongs to the aldehyde dehydrogenase family.</text>
</comment>
<dbReference type="InterPro" id="IPR047110">
    <property type="entry name" value="GABD/Sad-like"/>
</dbReference>
<dbReference type="Gene3D" id="3.40.605.10">
    <property type="entry name" value="Aldehyde Dehydrogenase, Chain A, domain 1"/>
    <property type="match status" value="1"/>
</dbReference>
<dbReference type="FunFam" id="3.40.605.10:FF:000012">
    <property type="entry name" value="NAD-dependent succinate-semialdehyde dehydrogenase"/>
    <property type="match status" value="1"/>
</dbReference>
<dbReference type="GeneID" id="98641936"/>
<gene>
    <name evidence="7" type="ORF">D778_00645</name>
</gene>
<evidence type="ECO:0000256" key="4">
    <source>
        <dbReference type="PROSITE-ProRule" id="PRU10007"/>
    </source>
</evidence>
<evidence type="ECO:0000256" key="2">
    <source>
        <dbReference type="ARBA" id="ARBA00022857"/>
    </source>
</evidence>
<accession>M7MHY1</accession>
<dbReference type="OrthoDB" id="9762913at2"/>
<feature type="active site" evidence="4">
    <location>
        <position position="230"/>
    </location>
</feature>
<sequence>MPSKIETINPYNGNRIKNYQEFTKSKLEACLELSENTFETWKQTDIKERTTLLKTLSKNLLKNKQKFAELMTEEMGKPISQSLAEIEKCSFLVDFYAKNADDFLADELIETDAEESFISFDPLGCILGIMPWNYPFWQVLRFAIPTVTAGNTILLKHASNVTGCALAIQEIFEESGFPKGCFQTLIADHEQIDQLIADSRIKAISLTGSEKAGRHIAETAGKHLKKTVLELGGNNACIVLADADLDAHLDTMVHARMQNTGQSCIAAKRFIVVEDIYGEFLEKFKAKVKKLNIGDPADKNTELSVLAREDLAKTLKKQVDTSIGQGAKVITGNKTDKAYFEPTILTNVKPGMPVFDEETFGPVAAIIKVKTKEDAYKMASHSKFGLGTMVFTQNIEDARKQIIEIADGAFFINELVKSDPRLPFGGTKASGFGRELSKEGIHEFVNRKTVFINL</sequence>
<dbReference type="PANTHER" id="PTHR43217">
    <property type="entry name" value="SUCCINATE SEMIALDEHYDE DEHYDROGENASE [NAD(P)+] SAD"/>
    <property type="match status" value="1"/>
</dbReference>
<protein>
    <submittedName>
        <fullName evidence="7">Succinate-semialdehyde dehydrogenase</fullName>
    </submittedName>
</protein>
<keyword evidence="8" id="KW-1185">Reference proteome</keyword>
<dbReference type="CDD" id="cd07100">
    <property type="entry name" value="ALDH_SSADH1_GabD1"/>
    <property type="match status" value="1"/>
</dbReference>
<evidence type="ECO:0000256" key="3">
    <source>
        <dbReference type="ARBA" id="ARBA00023002"/>
    </source>
</evidence>
<keyword evidence="3 5" id="KW-0560">Oxidoreductase</keyword>
<name>M7MHY1_9FLAO</name>
<keyword evidence="2" id="KW-0521">NADP</keyword>
<proteinExistence type="inferred from homology"/>
<organism evidence="7 8">
    <name type="scientific">Xanthomarina gelatinilytica</name>
    <dbReference type="NCBI Taxonomy" id="1137281"/>
    <lineage>
        <taxon>Bacteria</taxon>
        <taxon>Pseudomonadati</taxon>
        <taxon>Bacteroidota</taxon>
        <taxon>Flavobacteriia</taxon>
        <taxon>Flavobacteriales</taxon>
        <taxon>Flavobacteriaceae</taxon>
        <taxon>Xanthomarina</taxon>
    </lineage>
</organism>
<evidence type="ECO:0000256" key="5">
    <source>
        <dbReference type="RuleBase" id="RU003345"/>
    </source>
</evidence>
<dbReference type="Pfam" id="PF00171">
    <property type="entry name" value="Aldedh"/>
    <property type="match status" value="1"/>
</dbReference>
<evidence type="ECO:0000259" key="6">
    <source>
        <dbReference type="Pfam" id="PF00171"/>
    </source>
</evidence>
<dbReference type="InterPro" id="IPR016163">
    <property type="entry name" value="Ald_DH_C"/>
</dbReference>
<dbReference type="InterPro" id="IPR016162">
    <property type="entry name" value="Ald_DH_N"/>
</dbReference>
<dbReference type="SUPFAM" id="SSF53720">
    <property type="entry name" value="ALDH-like"/>
    <property type="match status" value="1"/>
</dbReference>
<dbReference type="InterPro" id="IPR015590">
    <property type="entry name" value="Aldehyde_DH_dom"/>
</dbReference>
<dbReference type="GO" id="GO:0004030">
    <property type="term" value="F:aldehyde dehydrogenase [NAD(P)+] activity"/>
    <property type="evidence" value="ECO:0007669"/>
    <property type="project" value="InterPro"/>
</dbReference>
<evidence type="ECO:0000313" key="8">
    <source>
        <dbReference type="Proteomes" id="UP000012024"/>
    </source>
</evidence>
<dbReference type="PANTHER" id="PTHR43217:SF1">
    <property type="entry name" value="SUCCINATE SEMIALDEHYDE DEHYDROGENASE [NAD(P)+] SAD"/>
    <property type="match status" value="1"/>
</dbReference>
<dbReference type="PROSITE" id="PS00687">
    <property type="entry name" value="ALDEHYDE_DEHYDR_GLU"/>
    <property type="match status" value="1"/>
</dbReference>
<dbReference type="InterPro" id="IPR029510">
    <property type="entry name" value="Ald_DH_CS_GLU"/>
</dbReference>
<dbReference type="GO" id="GO:0004777">
    <property type="term" value="F:succinate-semialdehyde dehydrogenase (NAD+) activity"/>
    <property type="evidence" value="ECO:0007669"/>
    <property type="project" value="TreeGrafter"/>
</dbReference>